<sequence length="59" mass="6659">MLTYTKSAKEGGIDKSVLDKGGRLKQKRLKMGSSSRGTKVNPYFFILFAYLLICKFADH</sequence>
<gene>
    <name evidence="2" type="ORF">DQ356_06435</name>
</gene>
<evidence type="ECO:0000313" key="2">
    <source>
        <dbReference type="EMBL" id="RCU43064.1"/>
    </source>
</evidence>
<feature type="transmembrane region" description="Helical" evidence="1">
    <location>
        <begin position="40"/>
        <end position="57"/>
    </location>
</feature>
<evidence type="ECO:0000256" key="1">
    <source>
        <dbReference type="SAM" id="Phobius"/>
    </source>
</evidence>
<comment type="caution">
    <text evidence="2">The sequence shown here is derived from an EMBL/GenBank/DDBJ whole genome shotgun (WGS) entry which is preliminary data.</text>
</comment>
<evidence type="ECO:0000313" key="3">
    <source>
        <dbReference type="Proteomes" id="UP000252172"/>
    </source>
</evidence>
<dbReference type="EMBL" id="QPIE01000004">
    <property type="protein sequence ID" value="RCU43064.1"/>
    <property type="molecule type" value="Genomic_DNA"/>
</dbReference>
<dbReference type="Proteomes" id="UP000252172">
    <property type="component" value="Unassembled WGS sequence"/>
</dbReference>
<keyword evidence="1" id="KW-1133">Transmembrane helix</keyword>
<keyword evidence="1" id="KW-0812">Transmembrane</keyword>
<keyword evidence="3" id="KW-1185">Reference proteome</keyword>
<protein>
    <submittedName>
        <fullName evidence="2">Uncharacterized protein</fullName>
    </submittedName>
</protein>
<proteinExistence type="predicted"/>
<accession>A0A368N0A0</accession>
<organism evidence="2 3">
    <name type="scientific">Chryseobacterium lacus</name>
    <dbReference type="NCBI Taxonomy" id="2058346"/>
    <lineage>
        <taxon>Bacteria</taxon>
        <taxon>Pseudomonadati</taxon>
        <taxon>Bacteroidota</taxon>
        <taxon>Flavobacteriia</taxon>
        <taxon>Flavobacteriales</taxon>
        <taxon>Weeksellaceae</taxon>
        <taxon>Chryseobacterium group</taxon>
        <taxon>Chryseobacterium</taxon>
    </lineage>
</organism>
<keyword evidence="1" id="KW-0472">Membrane</keyword>
<reference evidence="2 3" key="1">
    <citation type="submission" date="2018-07" db="EMBL/GenBank/DDBJ databases">
        <title>Chryseobacterium lacus sp. nov., isolated from lake water.</title>
        <authorList>
            <person name="Li C.-M."/>
        </authorList>
    </citation>
    <scope>NUCLEOTIDE SEQUENCE [LARGE SCALE GENOMIC DNA]</scope>
    <source>
        <strain evidence="2 3">YLOS41</strain>
    </source>
</reference>
<name>A0A368N0A0_9FLAO</name>
<dbReference type="AlphaFoldDB" id="A0A368N0A0"/>